<protein>
    <recommendedName>
        <fullName evidence="3">Methyltransferase domain-containing protein</fullName>
    </recommendedName>
</protein>
<accession>A0AAJ0GJB9</accession>
<dbReference type="Pfam" id="PF13649">
    <property type="entry name" value="Methyltransf_25"/>
    <property type="match status" value="1"/>
</dbReference>
<dbReference type="PANTHER" id="PTHR43861:SF1">
    <property type="entry name" value="TRANS-ACONITATE 2-METHYLTRANSFERASE"/>
    <property type="match status" value="1"/>
</dbReference>
<keyword evidence="1" id="KW-0489">Methyltransferase</keyword>
<dbReference type="GO" id="GO:0032259">
    <property type="term" value="P:methylation"/>
    <property type="evidence" value="ECO:0007669"/>
    <property type="project" value="UniProtKB-KW"/>
</dbReference>
<dbReference type="GO" id="GO:0008168">
    <property type="term" value="F:methyltransferase activity"/>
    <property type="evidence" value="ECO:0007669"/>
    <property type="project" value="UniProtKB-KW"/>
</dbReference>
<dbReference type="InterPro" id="IPR029063">
    <property type="entry name" value="SAM-dependent_MTases_sf"/>
</dbReference>
<dbReference type="SUPFAM" id="SSF53335">
    <property type="entry name" value="S-adenosyl-L-methionine-dependent methyltransferases"/>
    <property type="match status" value="1"/>
</dbReference>
<comment type="caution">
    <text evidence="4">The sequence shown here is derived from an EMBL/GenBank/DDBJ whole genome shotgun (WGS) entry which is preliminary data.</text>
</comment>
<keyword evidence="5" id="KW-1185">Reference proteome</keyword>
<organism evidence="4 5">
    <name type="scientific">Extremus antarcticus</name>
    <dbReference type="NCBI Taxonomy" id="702011"/>
    <lineage>
        <taxon>Eukaryota</taxon>
        <taxon>Fungi</taxon>
        <taxon>Dikarya</taxon>
        <taxon>Ascomycota</taxon>
        <taxon>Pezizomycotina</taxon>
        <taxon>Dothideomycetes</taxon>
        <taxon>Dothideomycetidae</taxon>
        <taxon>Mycosphaerellales</taxon>
        <taxon>Extremaceae</taxon>
        <taxon>Extremus</taxon>
    </lineage>
</organism>
<reference evidence="4" key="1">
    <citation type="submission" date="2023-04" db="EMBL/GenBank/DDBJ databases">
        <title>Black Yeasts Isolated from many extreme environments.</title>
        <authorList>
            <person name="Coleine C."/>
            <person name="Stajich J.E."/>
            <person name="Selbmann L."/>
        </authorList>
    </citation>
    <scope>NUCLEOTIDE SEQUENCE</scope>
    <source>
        <strain evidence="4">CCFEE 5312</strain>
    </source>
</reference>
<feature type="domain" description="Methyltransferase" evidence="3">
    <location>
        <begin position="41"/>
        <end position="138"/>
    </location>
</feature>
<dbReference type="EMBL" id="JAWDJX010000001">
    <property type="protein sequence ID" value="KAK3058717.1"/>
    <property type="molecule type" value="Genomic_DNA"/>
</dbReference>
<keyword evidence="2" id="KW-0808">Transferase</keyword>
<dbReference type="PANTHER" id="PTHR43861">
    <property type="entry name" value="TRANS-ACONITATE 2-METHYLTRANSFERASE-RELATED"/>
    <property type="match status" value="1"/>
</dbReference>
<dbReference type="Gene3D" id="3.40.50.150">
    <property type="entry name" value="Vaccinia Virus protein VP39"/>
    <property type="match status" value="1"/>
</dbReference>
<proteinExistence type="predicted"/>
<evidence type="ECO:0000256" key="1">
    <source>
        <dbReference type="ARBA" id="ARBA00022603"/>
    </source>
</evidence>
<dbReference type="AlphaFoldDB" id="A0AAJ0GJB9"/>
<evidence type="ECO:0000313" key="5">
    <source>
        <dbReference type="Proteomes" id="UP001271007"/>
    </source>
</evidence>
<evidence type="ECO:0000256" key="2">
    <source>
        <dbReference type="ARBA" id="ARBA00022679"/>
    </source>
</evidence>
<dbReference type="Proteomes" id="UP001271007">
    <property type="component" value="Unassembled WGS sequence"/>
</dbReference>
<evidence type="ECO:0000313" key="4">
    <source>
        <dbReference type="EMBL" id="KAK3058717.1"/>
    </source>
</evidence>
<dbReference type="CDD" id="cd02440">
    <property type="entry name" value="AdoMet_MTases"/>
    <property type="match status" value="1"/>
</dbReference>
<gene>
    <name evidence="4" type="ORF">LTR09_000282</name>
</gene>
<sequence length="245" mass="27774">MATQYDTIGSRYKAFKLRPVNDIEQPSVLKRLGSVQDLTCLDLACGLGHWSRLMARNGARKVVGVDISEKMVKSANDQLSGDMSSTVTYEVGDCSKPSVVVGGPFDVVFAGWLLNYAPDYETMVGMWRNIYINLKPGGRFVSITPNTHCPMYEPIDDYYGVAVWPVEQVGEGWKCHLKAYTEPEPVEFNMYHFLHGFYERAAAEAGMTEVRWFPPVPPDDERRENGFWDVYFLRPHMNILTAGRK</sequence>
<evidence type="ECO:0000259" key="3">
    <source>
        <dbReference type="Pfam" id="PF13649"/>
    </source>
</evidence>
<dbReference type="InterPro" id="IPR041698">
    <property type="entry name" value="Methyltransf_25"/>
</dbReference>
<name>A0AAJ0GJB9_9PEZI</name>